<feature type="transmembrane region" description="Helical" evidence="8">
    <location>
        <begin position="12"/>
        <end position="33"/>
    </location>
</feature>
<dbReference type="GO" id="GO:0005886">
    <property type="term" value="C:plasma membrane"/>
    <property type="evidence" value="ECO:0007669"/>
    <property type="project" value="UniProtKB-SubCell"/>
</dbReference>
<evidence type="ECO:0000256" key="2">
    <source>
        <dbReference type="ARBA" id="ARBA00007069"/>
    </source>
</evidence>
<comment type="caution">
    <text evidence="10">The sequence shown here is derived from an EMBL/GenBank/DDBJ whole genome shotgun (WGS) entry which is preliminary data.</text>
</comment>
<feature type="transmembrane region" description="Helical" evidence="8">
    <location>
        <begin position="113"/>
        <end position="138"/>
    </location>
</feature>
<accession>A0A3M0HSX1</accession>
<evidence type="ECO:0000259" key="9">
    <source>
        <dbReference type="PROSITE" id="PS50928"/>
    </source>
</evidence>
<dbReference type="GO" id="GO:0055085">
    <property type="term" value="P:transmembrane transport"/>
    <property type="evidence" value="ECO:0007669"/>
    <property type="project" value="InterPro"/>
</dbReference>
<keyword evidence="11" id="KW-1185">Reference proteome</keyword>
<protein>
    <submittedName>
        <fullName evidence="10">Polyamine ABC transporter permease</fullName>
    </submittedName>
</protein>
<evidence type="ECO:0000256" key="1">
    <source>
        <dbReference type="ARBA" id="ARBA00004651"/>
    </source>
</evidence>
<keyword evidence="7 8" id="KW-0472">Membrane</keyword>
<gene>
    <name evidence="10" type="ORF">CTZ28_44440</name>
</gene>
<evidence type="ECO:0000256" key="4">
    <source>
        <dbReference type="ARBA" id="ARBA00022475"/>
    </source>
</evidence>
<name>A0A3M0HSX1_9ACTN</name>
<keyword evidence="3 8" id="KW-0813">Transport</keyword>
<feature type="transmembrane region" description="Helical" evidence="8">
    <location>
        <begin position="78"/>
        <end position="101"/>
    </location>
</feature>
<dbReference type="SUPFAM" id="SSF161098">
    <property type="entry name" value="MetI-like"/>
    <property type="match status" value="1"/>
</dbReference>
<dbReference type="Gene3D" id="1.10.3720.10">
    <property type="entry name" value="MetI-like"/>
    <property type="match status" value="1"/>
</dbReference>
<organism evidence="10 11">
    <name type="scientific">Streptomyces shenzhenensis</name>
    <dbReference type="NCBI Taxonomy" id="943815"/>
    <lineage>
        <taxon>Bacteria</taxon>
        <taxon>Bacillati</taxon>
        <taxon>Actinomycetota</taxon>
        <taxon>Actinomycetes</taxon>
        <taxon>Kitasatosporales</taxon>
        <taxon>Streptomycetaceae</taxon>
        <taxon>Streptomyces</taxon>
    </lineage>
</organism>
<feature type="domain" description="ABC transmembrane type-1" evidence="9">
    <location>
        <begin position="78"/>
        <end position="283"/>
    </location>
</feature>
<dbReference type="Pfam" id="PF00528">
    <property type="entry name" value="BPD_transp_1"/>
    <property type="match status" value="1"/>
</dbReference>
<feature type="transmembrane region" description="Helical" evidence="8">
    <location>
        <begin position="210"/>
        <end position="234"/>
    </location>
</feature>
<dbReference type="RefSeq" id="WP_121895549.1">
    <property type="nucleotide sequence ID" value="NZ_PENI01000057.1"/>
</dbReference>
<feature type="transmembrane region" description="Helical" evidence="8">
    <location>
        <begin position="267"/>
        <end position="288"/>
    </location>
</feature>
<evidence type="ECO:0000256" key="5">
    <source>
        <dbReference type="ARBA" id="ARBA00022692"/>
    </source>
</evidence>
<feature type="transmembrane region" description="Helical" evidence="8">
    <location>
        <begin position="158"/>
        <end position="181"/>
    </location>
</feature>
<evidence type="ECO:0000256" key="3">
    <source>
        <dbReference type="ARBA" id="ARBA00022448"/>
    </source>
</evidence>
<evidence type="ECO:0000313" key="11">
    <source>
        <dbReference type="Proteomes" id="UP000270471"/>
    </source>
</evidence>
<dbReference type="PANTHER" id="PTHR42929:SF1">
    <property type="entry name" value="INNER MEMBRANE ABC TRANSPORTER PERMEASE PROTEIN YDCU-RELATED"/>
    <property type="match status" value="1"/>
</dbReference>
<dbReference type="OrthoDB" id="2162374at2"/>
<evidence type="ECO:0000313" key="10">
    <source>
        <dbReference type="EMBL" id="RMB79664.1"/>
    </source>
</evidence>
<evidence type="ECO:0000256" key="6">
    <source>
        <dbReference type="ARBA" id="ARBA00022989"/>
    </source>
</evidence>
<keyword evidence="5 8" id="KW-0812">Transmembrane</keyword>
<sequence length="298" mass="31717">MRRRPVTGLLAIAPPVIVIALFVGLPMVSAMLYTLGDTGGLNSTIGSIAQHQHTPERGWLTLDAYREVFADESFRASLVATIVVTLVATVLVTILGWGIALYGRFHDGPLSRLLTGVSIVPMFIPAVIGAYSMLTFYAPNGMLRTIGLALGWDSAPTLSYTLTGVTLGSVWSNLPLTVLLISSGLGGVPQTLIDASRDAGAGPVRRFRKVILPLTTVPTIIAATFSAIGILGSFTLPYVLGPTARNILGPLMDDTYSAFNMPQQAQVMAVVVFGLALVASIAYVWANYRSARRSEVLR</sequence>
<reference evidence="10 11" key="1">
    <citation type="submission" date="2017-11" db="EMBL/GenBank/DDBJ databases">
        <title>Draft genome of actinobacteria isolated from guarana (Paullinia cupana (Mart.) Ducke.</title>
        <authorList>
            <person name="Siqueira K.A."/>
            <person name="Liotti R.G."/>
            <person name="Mendes T.A.O."/>
            <person name="Soares M.A."/>
        </authorList>
    </citation>
    <scope>NUCLEOTIDE SEQUENCE [LARGE SCALE GENOMIC DNA]</scope>
    <source>
        <strain evidence="10 11">193</strain>
    </source>
</reference>
<comment type="similarity">
    <text evidence="2">Belongs to the binding-protein-dependent transport system permease family. CysTW subfamily.</text>
</comment>
<dbReference type="PROSITE" id="PS50928">
    <property type="entry name" value="ABC_TM1"/>
    <property type="match status" value="1"/>
</dbReference>
<proteinExistence type="inferred from homology"/>
<comment type="subcellular location">
    <subcellularLocation>
        <location evidence="1 8">Cell membrane</location>
        <topology evidence="1 8">Multi-pass membrane protein</topology>
    </subcellularLocation>
</comment>
<dbReference type="PANTHER" id="PTHR42929">
    <property type="entry name" value="INNER MEMBRANE ABC TRANSPORTER PERMEASE PROTEIN YDCU-RELATED-RELATED"/>
    <property type="match status" value="1"/>
</dbReference>
<dbReference type="CDD" id="cd06261">
    <property type="entry name" value="TM_PBP2"/>
    <property type="match status" value="1"/>
</dbReference>
<dbReference type="EMBL" id="PENI01000057">
    <property type="protein sequence ID" value="RMB79664.1"/>
    <property type="molecule type" value="Genomic_DNA"/>
</dbReference>
<keyword evidence="6 8" id="KW-1133">Transmembrane helix</keyword>
<dbReference type="InterPro" id="IPR035906">
    <property type="entry name" value="MetI-like_sf"/>
</dbReference>
<dbReference type="Proteomes" id="UP000270471">
    <property type="component" value="Unassembled WGS sequence"/>
</dbReference>
<dbReference type="AlphaFoldDB" id="A0A3M0HSX1"/>
<evidence type="ECO:0000256" key="7">
    <source>
        <dbReference type="ARBA" id="ARBA00023136"/>
    </source>
</evidence>
<evidence type="ECO:0000256" key="8">
    <source>
        <dbReference type="RuleBase" id="RU363032"/>
    </source>
</evidence>
<dbReference type="InterPro" id="IPR000515">
    <property type="entry name" value="MetI-like"/>
</dbReference>
<keyword evidence="4" id="KW-1003">Cell membrane</keyword>